<dbReference type="CDD" id="cd11386">
    <property type="entry name" value="MCP_signal"/>
    <property type="match status" value="1"/>
</dbReference>
<dbReference type="CDD" id="cd06225">
    <property type="entry name" value="HAMP"/>
    <property type="match status" value="1"/>
</dbReference>
<dbReference type="Pfam" id="PF00015">
    <property type="entry name" value="MCPsignal"/>
    <property type="match status" value="1"/>
</dbReference>
<dbReference type="InterPro" id="IPR004089">
    <property type="entry name" value="MCPsignal_dom"/>
</dbReference>
<keyword evidence="2" id="KW-0488">Methylation</keyword>
<dbReference type="GO" id="GO:0007165">
    <property type="term" value="P:signal transduction"/>
    <property type="evidence" value="ECO:0007669"/>
    <property type="project" value="UniProtKB-KW"/>
</dbReference>
<evidence type="ECO:0000256" key="3">
    <source>
        <dbReference type="ARBA" id="ARBA00029447"/>
    </source>
</evidence>
<dbReference type="InterPro" id="IPR024478">
    <property type="entry name" value="HlyB_4HB_MCP"/>
</dbReference>
<evidence type="ECO:0000259" key="8">
    <source>
        <dbReference type="PROSITE" id="PS50885"/>
    </source>
</evidence>
<comment type="subcellular location">
    <subcellularLocation>
        <location evidence="1">Membrane</location>
    </subcellularLocation>
</comment>
<dbReference type="OrthoDB" id="8997805at2"/>
<evidence type="ECO:0000256" key="5">
    <source>
        <dbReference type="SAM" id="MobiDB-lite"/>
    </source>
</evidence>
<evidence type="ECO:0000313" key="9">
    <source>
        <dbReference type="EMBL" id="SAK88897.1"/>
    </source>
</evidence>
<keyword evidence="10" id="KW-1185">Reference proteome</keyword>
<evidence type="ECO:0000313" key="10">
    <source>
        <dbReference type="Proteomes" id="UP000054911"/>
    </source>
</evidence>
<dbReference type="FunFam" id="1.10.287.950:FF:000001">
    <property type="entry name" value="Methyl-accepting chemotaxis sensory transducer"/>
    <property type="match status" value="1"/>
</dbReference>
<comment type="caution">
    <text evidence="9">The sequence shown here is derived from an EMBL/GenBank/DDBJ whole genome shotgun (WGS) entry which is preliminary data.</text>
</comment>
<evidence type="ECO:0000256" key="1">
    <source>
        <dbReference type="ARBA" id="ARBA00004370"/>
    </source>
</evidence>
<dbReference type="PANTHER" id="PTHR43531">
    <property type="entry name" value="PROTEIN ICFG"/>
    <property type="match status" value="1"/>
</dbReference>
<feature type="transmembrane region" description="Helical" evidence="6">
    <location>
        <begin position="193"/>
        <end position="214"/>
    </location>
</feature>
<feature type="domain" description="Methyl-accepting transducer" evidence="7">
    <location>
        <begin position="273"/>
        <end position="502"/>
    </location>
</feature>
<dbReference type="SUPFAM" id="SSF58104">
    <property type="entry name" value="Methyl-accepting chemotaxis protein (MCP) signaling domain"/>
    <property type="match status" value="1"/>
</dbReference>
<dbReference type="AlphaFoldDB" id="A0A158D504"/>
<dbReference type="InterPro" id="IPR051310">
    <property type="entry name" value="MCP_chemotaxis"/>
</dbReference>
<reference evidence="9" key="1">
    <citation type="submission" date="2016-01" db="EMBL/GenBank/DDBJ databases">
        <authorList>
            <person name="Peeters C."/>
        </authorList>
    </citation>
    <scope>NUCLEOTIDE SEQUENCE [LARGE SCALE GENOMIC DNA]</scope>
    <source>
        <strain evidence="9">LMG 29323</strain>
    </source>
</reference>
<dbReference type="GO" id="GO:0004888">
    <property type="term" value="F:transmembrane signaling receptor activity"/>
    <property type="evidence" value="ECO:0007669"/>
    <property type="project" value="TreeGrafter"/>
</dbReference>
<protein>
    <submittedName>
        <fullName evidence="9">Methyl-accepting chemotaxis sensory transducer</fullName>
    </submittedName>
</protein>
<dbReference type="GO" id="GO:0005886">
    <property type="term" value="C:plasma membrane"/>
    <property type="evidence" value="ECO:0007669"/>
    <property type="project" value="TreeGrafter"/>
</dbReference>
<dbReference type="GO" id="GO:0006935">
    <property type="term" value="P:chemotaxis"/>
    <property type="evidence" value="ECO:0007669"/>
    <property type="project" value="TreeGrafter"/>
</dbReference>
<sequence length="578" mass="60640">MLVLRNIRIGAKLGIGFGIALLSLCLIGALALLQVSRVYRSTDDLATNWLPSVQALSEVRAATNAVRRGSMGALLATNAQEKAAQKKKRSDALISLDAVLTKYQNGLISSAEEKQIFDEFKTSWSSYLASDEKINALSEAGEEHFAEARELASNGSSHLFAAAAQLIERDIALNRKGADAAAEAAASDYHRTLVLTAVLIVVAVALSVFAAVLITRSIVSPIRRSLEVAETVARGDLTSVIVDKGKDETGQLLRALGHMNERLADVVGRVRNGSESIATASAEIAAGNTDLSQRTEEQAASLEETAASMEELTATVKQNTESALQGNSLAANASEVAARGGAVVGRVVDTMKDISTSSAKVTEIISVIEGIAFQTNILALNAAVEAARAGEEGRGFAVVAGEVRTLAQRSATAAKEIKDLIDESVQKVNVGSELVEEAGQTMQEVVQSVKRVADLMGEISAASSEQHTGIEQVNVAVSQMDEVTQQNAALVEQASAAAQSMAQQSSSLREVVSIFRLSGVHREAPGFASERVRATSSKKAAGPGRAQATRKPLASSPRTTALTIPAVAGAAARDWQAF</sequence>
<dbReference type="PANTHER" id="PTHR43531:SF14">
    <property type="entry name" value="METHYL-ACCEPTING CHEMOTAXIS PROTEIN I-RELATED"/>
    <property type="match status" value="1"/>
</dbReference>
<proteinExistence type="inferred from homology"/>
<keyword evidence="6" id="KW-0472">Membrane</keyword>
<dbReference type="Gene3D" id="1.10.287.950">
    <property type="entry name" value="Methyl-accepting chemotaxis protein"/>
    <property type="match status" value="1"/>
</dbReference>
<dbReference type="PROSITE" id="PS50111">
    <property type="entry name" value="CHEMOTAXIS_TRANSDUC_2"/>
    <property type="match status" value="1"/>
</dbReference>
<dbReference type="SMART" id="SM00304">
    <property type="entry name" value="HAMP"/>
    <property type="match status" value="1"/>
</dbReference>
<comment type="similarity">
    <text evidence="3">Belongs to the methyl-accepting chemotaxis (MCP) protein family.</text>
</comment>
<evidence type="ECO:0000256" key="2">
    <source>
        <dbReference type="ARBA" id="ARBA00022481"/>
    </source>
</evidence>
<evidence type="ECO:0000259" key="7">
    <source>
        <dbReference type="PROSITE" id="PS50111"/>
    </source>
</evidence>
<gene>
    <name evidence="9" type="ORF">AWB80_06203</name>
</gene>
<accession>A0A158D504</accession>
<keyword evidence="6" id="KW-1133">Transmembrane helix</keyword>
<dbReference type="InterPro" id="IPR003660">
    <property type="entry name" value="HAMP_dom"/>
</dbReference>
<dbReference type="RefSeq" id="WP_061178538.1">
    <property type="nucleotide sequence ID" value="NZ_FCOE02000030.1"/>
</dbReference>
<evidence type="ECO:0000256" key="6">
    <source>
        <dbReference type="SAM" id="Phobius"/>
    </source>
</evidence>
<dbReference type="Pfam" id="PF00672">
    <property type="entry name" value="HAMP"/>
    <property type="match status" value="1"/>
</dbReference>
<keyword evidence="6" id="KW-0812">Transmembrane</keyword>
<name>A0A158D504_9BURK</name>
<feature type="transmembrane region" description="Helical" evidence="6">
    <location>
        <begin position="13"/>
        <end position="33"/>
    </location>
</feature>
<evidence type="ECO:0000256" key="4">
    <source>
        <dbReference type="PROSITE-ProRule" id="PRU00284"/>
    </source>
</evidence>
<organism evidence="9 10">
    <name type="scientific">Caballeronia pedi</name>
    <dbReference type="NCBI Taxonomy" id="1777141"/>
    <lineage>
        <taxon>Bacteria</taxon>
        <taxon>Pseudomonadati</taxon>
        <taxon>Pseudomonadota</taxon>
        <taxon>Betaproteobacteria</taxon>
        <taxon>Burkholderiales</taxon>
        <taxon>Burkholderiaceae</taxon>
        <taxon>Caballeronia</taxon>
    </lineage>
</organism>
<dbReference type="Proteomes" id="UP000054911">
    <property type="component" value="Unassembled WGS sequence"/>
</dbReference>
<dbReference type="EMBL" id="FCOE02000030">
    <property type="protein sequence ID" value="SAK88897.1"/>
    <property type="molecule type" value="Genomic_DNA"/>
</dbReference>
<dbReference type="PROSITE" id="PS50885">
    <property type="entry name" value="HAMP"/>
    <property type="match status" value="1"/>
</dbReference>
<dbReference type="SMART" id="SM00283">
    <property type="entry name" value="MA"/>
    <property type="match status" value="1"/>
</dbReference>
<dbReference type="STRING" id="1777141.AWB80_06203"/>
<feature type="domain" description="HAMP" evidence="8">
    <location>
        <begin position="216"/>
        <end position="268"/>
    </location>
</feature>
<dbReference type="Pfam" id="PF12729">
    <property type="entry name" value="4HB_MCP_1"/>
    <property type="match status" value="1"/>
</dbReference>
<keyword evidence="4" id="KW-0807">Transducer</keyword>
<feature type="region of interest" description="Disordered" evidence="5">
    <location>
        <begin position="529"/>
        <end position="557"/>
    </location>
</feature>